<dbReference type="Pfam" id="PF03184">
    <property type="entry name" value="DDE_1"/>
    <property type="match status" value="1"/>
</dbReference>
<dbReference type="EMBL" id="SNRW01000531">
    <property type="protein sequence ID" value="KAA6400627.1"/>
    <property type="molecule type" value="Genomic_DNA"/>
</dbReference>
<evidence type="ECO:0000313" key="2">
    <source>
        <dbReference type="EMBL" id="KAA6400627.1"/>
    </source>
</evidence>
<evidence type="ECO:0000313" key="3">
    <source>
        <dbReference type="Proteomes" id="UP000324800"/>
    </source>
</evidence>
<name>A0A5J4X008_9EUKA</name>
<dbReference type="GO" id="GO:0003676">
    <property type="term" value="F:nucleic acid binding"/>
    <property type="evidence" value="ECO:0007669"/>
    <property type="project" value="InterPro"/>
</dbReference>
<sequence length="378" mass="43034">MDLIPFDVLQQRLIETCGERSGRQVFREIMREKPISFDEQILTTIDAMKLHSNESYSLRTIATIFEVAHSTIKDKLDKRGSPKKEEPNARIFDDIQEQIFIAEIIDEYENGDPFTQATLLEHIDAQFPEKMISRGYIQSLVNRYSHRIIEMIARPLEQKRFDVPLTDVAAYRIGLSEKVEGRYSCLIANADESGVQDFADAHNKLVLAPVSVKPKDCRYKVERDGKKVSIMGTIALDGECAPPAVVVKRLTLDQDIYDHGLRKDRDALIMTSKKGNFNTQHVTTWGEKIFVPFIKSQRKAYKLPQTARATLIMDGYGPHCADELTNLFKKNNIDILLLPAHASHGFQPLDLSTFHAMKSRVKQMQTGFEKGTQGHQIQ</sequence>
<dbReference type="InterPro" id="IPR004875">
    <property type="entry name" value="DDE_SF_endonuclease_dom"/>
</dbReference>
<dbReference type="Proteomes" id="UP000324800">
    <property type="component" value="Unassembled WGS sequence"/>
</dbReference>
<protein>
    <recommendedName>
        <fullName evidence="1">DDE-1 domain-containing protein</fullName>
    </recommendedName>
</protein>
<feature type="non-terminal residue" evidence="2">
    <location>
        <position position="378"/>
    </location>
</feature>
<feature type="domain" description="DDE-1" evidence="1">
    <location>
        <begin position="229"/>
        <end position="365"/>
    </location>
</feature>
<accession>A0A5J4X008</accession>
<proteinExistence type="predicted"/>
<dbReference type="AlphaFoldDB" id="A0A5J4X008"/>
<reference evidence="2 3" key="1">
    <citation type="submission" date="2019-03" db="EMBL/GenBank/DDBJ databases">
        <title>Single cell metagenomics reveals metabolic interactions within the superorganism composed of flagellate Streblomastix strix and complex community of Bacteroidetes bacteria on its surface.</title>
        <authorList>
            <person name="Treitli S.C."/>
            <person name="Kolisko M."/>
            <person name="Husnik F."/>
            <person name="Keeling P."/>
            <person name="Hampl V."/>
        </authorList>
    </citation>
    <scope>NUCLEOTIDE SEQUENCE [LARGE SCALE GENOMIC DNA]</scope>
    <source>
        <strain evidence="2">ST1C</strain>
    </source>
</reference>
<dbReference type="Gene3D" id="3.30.420.10">
    <property type="entry name" value="Ribonuclease H-like superfamily/Ribonuclease H"/>
    <property type="match status" value="1"/>
</dbReference>
<dbReference type="OrthoDB" id="5396311at2759"/>
<dbReference type="InterPro" id="IPR036397">
    <property type="entry name" value="RNaseH_sf"/>
</dbReference>
<gene>
    <name evidence="2" type="ORF">EZS28_003854</name>
</gene>
<comment type="caution">
    <text evidence="2">The sequence shown here is derived from an EMBL/GenBank/DDBJ whole genome shotgun (WGS) entry which is preliminary data.</text>
</comment>
<evidence type="ECO:0000259" key="1">
    <source>
        <dbReference type="Pfam" id="PF03184"/>
    </source>
</evidence>
<organism evidence="2 3">
    <name type="scientific">Streblomastix strix</name>
    <dbReference type="NCBI Taxonomy" id="222440"/>
    <lineage>
        <taxon>Eukaryota</taxon>
        <taxon>Metamonada</taxon>
        <taxon>Preaxostyla</taxon>
        <taxon>Oxymonadida</taxon>
        <taxon>Streblomastigidae</taxon>
        <taxon>Streblomastix</taxon>
    </lineage>
</organism>